<dbReference type="SFLD" id="SFLDG00180">
    <property type="entry name" value="muconate_cycloisomerase"/>
    <property type="match status" value="1"/>
</dbReference>
<keyword evidence="4" id="KW-0474">Menaquinone biosynthesis</keyword>
<dbReference type="InterPro" id="IPR036849">
    <property type="entry name" value="Enolase-like_C_sf"/>
</dbReference>
<evidence type="ECO:0000313" key="7">
    <source>
        <dbReference type="Proteomes" id="UP001596296"/>
    </source>
</evidence>
<evidence type="ECO:0000313" key="6">
    <source>
        <dbReference type="EMBL" id="MFC6893797.1"/>
    </source>
</evidence>
<evidence type="ECO:0000256" key="3">
    <source>
        <dbReference type="ARBA" id="ARBA00023239"/>
    </source>
</evidence>
<comment type="pathway">
    <text evidence="4">Quinol/quinone metabolism; menaquinone biosynthesis.</text>
</comment>
<dbReference type="SUPFAM" id="SSF51604">
    <property type="entry name" value="Enolase C-terminal domain-like"/>
    <property type="match status" value="1"/>
</dbReference>
<organism evidence="6 7">
    <name type="scientific">Halopenitus salinus</name>
    <dbReference type="NCBI Taxonomy" id="1198295"/>
    <lineage>
        <taxon>Archaea</taxon>
        <taxon>Methanobacteriati</taxon>
        <taxon>Methanobacteriota</taxon>
        <taxon>Stenosarchaea group</taxon>
        <taxon>Halobacteria</taxon>
        <taxon>Halobacteriales</taxon>
        <taxon>Haloferacaceae</taxon>
        <taxon>Halopenitus</taxon>
    </lineage>
</organism>
<dbReference type="InterPro" id="IPR029017">
    <property type="entry name" value="Enolase-like_N"/>
</dbReference>
<feature type="binding site" evidence="4">
    <location>
        <position position="229"/>
    </location>
    <ligand>
        <name>Mg(2+)</name>
        <dbReference type="ChEBI" id="CHEBI:18420"/>
    </ligand>
</feature>
<proteinExistence type="inferred from homology"/>
<dbReference type="Gene3D" id="3.30.390.10">
    <property type="entry name" value="Enolase-like, N-terminal domain"/>
    <property type="match status" value="1"/>
</dbReference>
<dbReference type="SUPFAM" id="SSF54826">
    <property type="entry name" value="Enolase N-terminal domain-like"/>
    <property type="match status" value="1"/>
</dbReference>
<dbReference type="EC" id="4.2.1.113" evidence="4"/>
<evidence type="ECO:0000259" key="5">
    <source>
        <dbReference type="SMART" id="SM00922"/>
    </source>
</evidence>
<comment type="pathway">
    <text evidence="4">Quinol/quinone metabolism; 1,4-dihydroxy-2-naphthoate biosynthesis; 1,4-dihydroxy-2-naphthoate from chorismate: step 4/7.</text>
</comment>
<keyword evidence="2 4" id="KW-0460">Magnesium</keyword>
<dbReference type="SMART" id="SM00922">
    <property type="entry name" value="MR_MLE"/>
    <property type="match status" value="1"/>
</dbReference>
<dbReference type="InterPro" id="IPR013342">
    <property type="entry name" value="Mandelate_racemase_C"/>
</dbReference>
<dbReference type="Gene3D" id="3.20.20.120">
    <property type="entry name" value="Enolase-like C-terminal domain"/>
    <property type="match status" value="1"/>
</dbReference>
<comment type="caution">
    <text evidence="6">The sequence shown here is derived from an EMBL/GenBank/DDBJ whole genome shotgun (WGS) entry which is preliminary data.</text>
</comment>
<dbReference type="RefSeq" id="WP_379746245.1">
    <property type="nucleotide sequence ID" value="NZ_JBHSVN010000001.1"/>
</dbReference>
<dbReference type="GO" id="GO:0000287">
    <property type="term" value="F:magnesium ion binding"/>
    <property type="evidence" value="ECO:0007669"/>
    <property type="project" value="UniProtKB-UniRule"/>
</dbReference>
<comment type="similarity">
    <text evidence="4">Belongs to the mandelate racemase/muconate lactonizing enzyme family. MenC type 1 subfamily.</text>
</comment>
<dbReference type="PANTHER" id="PTHR48073:SF2">
    <property type="entry name" value="O-SUCCINYLBENZOATE SYNTHASE"/>
    <property type="match status" value="1"/>
</dbReference>
<feature type="binding site" evidence="4">
    <location>
        <position position="204"/>
    </location>
    <ligand>
        <name>Mg(2+)</name>
        <dbReference type="ChEBI" id="CHEBI:18420"/>
    </ligand>
</feature>
<dbReference type="GO" id="GO:0043748">
    <property type="term" value="F:O-succinylbenzoate synthase activity"/>
    <property type="evidence" value="ECO:0007669"/>
    <property type="project" value="UniProtKB-EC"/>
</dbReference>
<reference evidence="6 7" key="1">
    <citation type="journal article" date="2019" name="Int. J. Syst. Evol. Microbiol.">
        <title>The Global Catalogue of Microorganisms (GCM) 10K type strain sequencing project: providing services to taxonomists for standard genome sequencing and annotation.</title>
        <authorList>
            <consortium name="The Broad Institute Genomics Platform"/>
            <consortium name="The Broad Institute Genome Sequencing Center for Infectious Disease"/>
            <person name="Wu L."/>
            <person name="Ma J."/>
        </authorList>
    </citation>
    <scope>NUCLEOTIDE SEQUENCE [LARGE SCALE GENOMIC DNA]</scope>
    <source>
        <strain evidence="6 7">SKJ47</strain>
    </source>
</reference>
<dbReference type="CDD" id="cd03320">
    <property type="entry name" value="OSBS"/>
    <property type="match status" value="1"/>
</dbReference>
<accession>A0ABD5V048</accession>
<keyword evidence="3 4" id="KW-0456">Lyase</keyword>
<dbReference type="SFLD" id="SFLDS00001">
    <property type="entry name" value="Enolase"/>
    <property type="match status" value="1"/>
</dbReference>
<dbReference type="SFLD" id="SFLDF00009">
    <property type="entry name" value="o-succinylbenzoate_synthase"/>
    <property type="match status" value="1"/>
</dbReference>
<dbReference type="PANTHER" id="PTHR48073">
    <property type="entry name" value="O-SUCCINYLBENZOATE SYNTHASE-RELATED"/>
    <property type="match status" value="1"/>
</dbReference>
<evidence type="ECO:0000256" key="1">
    <source>
        <dbReference type="ARBA" id="ARBA00022723"/>
    </source>
</evidence>
<dbReference type="EMBL" id="JBHSXL010000013">
    <property type="protein sequence ID" value="MFC6893797.1"/>
    <property type="molecule type" value="Genomic_DNA"/>
</dbReference>
<gene>
    <name evidence="4" type="primary">menC</name>
    <name evidence="6" type="ORF">ACFQE9_14465</name>
</gene>
<dbReference type="Proteomes" id="UP001596296">
    <property type="component" value="Unassembled WGS sequence"/>
</dbReference>
<dbReference type="InterPro" id="IPR029065">
    <property type="entry name" value="Enolase_C-like"/>
</dbReference>
<feature type="active site" description="Proton acceptor" evidence="4">
    <location>
        <position position="252"/>
    </location>
</feature>
<dbReference type="GO" id="GO:0009234">
    <property type="term" value="P:menaquinone biosynthetic process"/>
    <property type="evidence" value="ECO:0007669"/>
    <property type="project" value="UniProtKB-UniRule"/>
</dbReference>
<comment type="catalytic activity">
    <reaction evidence="4">
        <text>(1R,6R)-6-hydroxy-2-succinyl-cyclohexa-2,4-diene-1-carboxylate = 2-succinylbenzoate + H2O</text>
        <dbReference type="Rhea" id="RHEA:10196"/>
        <dbReference type="ChEBI" id="CHEBI:15377"/>
        <dbReference type="ChEBI" id="CHEBI:18325"/>
        <dbReference type="ChEBI" id="CHEBI:58689"/>
        <dbReference type="EC" id="4.2.1.113"/>
    </reaction>
</comment>
<dbReference type="PROSITE" id="PS00909">
    <property type="entry name" value="MR_MLE_2"/>
    <property type="match status" value="1"/>
</dbReference>
<keyword evidence="7" id="KW-1185">Reference proteome</keyword>
<dbReference type="InterPro" id="IPR010196">
    <property type="entry name" value="OSB_synthase_MenC1"/>
</dbReference>
<comment type="cofactor">
    <cofactor evidence="4">
        <name>a divalent metal cation</name>
        <dbReference type="ChEBI" id="CHEBI:60240"/>
    </cofactor>
</comment>
<comment type="function">
    <text evidence="4">Converts 2-succinyl-6-hydroxy-2,4-cyclohexadiene-1-carboxylate (SHCHC) to 2-succinylbenzoate (OSB).</text>
</comment>
<feature type="active site" description="Proton donor" evidence="4">
    <location>
        <position position="149"/>
    </location>
</feature>
<dbReference type="InterPro" id="IPR018110">
    <property type="entry name" value="Mandel_Rmase/mucon_lact_enz_CS"/>
</dbReference>
<dbReference type="Pfam" id="PF13378">
    <property type="entry name" value="MR_MLE_C"/>
    <property type="match status" value="1"/>
</dbReference>
<sequence length="348" mass="36456">MRTTPFTVELDSPLGTARTEVLERRGWTIGVAPEKDDVSARGVGEATPLPGWTESYEACRSALFAFADGNRDPTLETPAARHGVTLARADAAARFEGTSLAALLAERAGLSEPAGYVPVNATIGDGDPEAAAREARLAVEDGSRALKVKVGAGALERDLERVRAVQREVGPAIELRADANGGWDRATARRALHEFARMGVSYVEQPLPAADLRGHRALHEECRIDLALDESIAEVGIDRVLESGAADVVVCKPMVLGGVERTVETARAAREADVEPVVTTTIDAAIARTAAVHAAAAIPDVLPCGLATGSLLREDLSPDPAPVEDGRIEVPDGPGIAGAAFDEVVFGE</sequence>
<feature type="domain" description="Mandelate racemase/muconate lactonizing enzyme C-terminal" evidence="5">
    <location>
        <begin position="128"/>
        <end position="225"/>
    </location>
</feature>
<dbReference type="AlphaFoldDB" id="A0ABD5V048"/>
<name>A0ABD5V048_9EURY</name>
<protein>
    <recommendedName>
        <fullName evidence="4">o-succinylbenzoate synthase</fullName>
        <shortName evidence="4">OSB synthase</shortName>
        <shortName evidence="4">OSBS</shortName>
        <ecNumber evidence="4">4.2.1.113</ecNumber>
    </recommendedName>
    <alternativeName>
        <fullName evidence="4">4-(2'-carboxyphenyl)-4-oxybutyric acid synthase</fullName>
    </alternativeName>
    <alternativeName>
        <fullName evidence="4">o-succinylbenzoic acid synthase</fullName>
    </alternativeName>
</protein>
<keyword evidence="1 4" id="KW-0479">Metal-binding</keyword>
<evidence type="ECO:0000256" key="2">
    <source>
        <dbReference type="ARBA" id="ARBA00022842"/>
    </source>
</evidence>
<feature type="binding site" evidence="4">
    <location>
        <position position="178"/>
    </location>
    <ligand>
        <name>Mg(2+)</name>
        <dbReference type="ChEBI" id="CHEBI:18420"/>
    </ligand>
</feature>
<evidence type="ECO:0000256" key="4">
    <source>
        <dbReference type="HAMAP-Rule" id="MF_00470"/>
    </source>
</evidence>
<dbReference type="HAMAP" id="MF_00470">
    <property type="entry name" value="MenC_1"/>
    <property type="match status" value="1"/>
</dbReference>